<dbReference type="GeneID" id="66836497"/>
<dbReference type="RefSeq" id="WP_010596576.1">
    <property type="nucleotide sequence ID" value="NZ_CP023714.1"/>
</dbReference>
<gene>
    <name evidence="2" type="ORF">RHRU231_880088</name>
</gene>
<dbReference type="EMBL" id="CCSD01000103">
    <property type="protein sequence ID" value="CDZ91892.1"/>
    <property type="molecule type" value="Genomic_DNA"/>
</dbReference>
<dbReference type="InterPro" id="IPR004360">
    <property type="entry name" value="Glyas_Fos-R_dOase_dom"/>
</dbReference>
<keyword evidence="2" id="KW-0489">Methyltransferase</keyword>
<dbReference type="PANTHER" id="PTHR33990">
    <property type="entry name" value="PROTEIN YJDN-RELATED"/>
    <property type="match status" value="1"/>
</dbReference>
<dbReference type="InterPro" id="IPR029068">
    <property type="entry name" value="Glyas_Bleomycin-R_OHBP_Dase"/>
</dbReference>
<dbReference type="InterPro" id="IPR028973">
    <property type="entry name" value="PhnB-like"/>
</dbReference>
<dbReference type="Gene3D" id="3.10.180.10">
    <property type="entry name" value="2,3-Dihydroxybiphenyl 1,2-Dioxygenase, domain 1"/>
    <property type="match status" value="1"/>
</dbReference>
<dbReference type="Proteomes" id="UP000042997">
    <property type="component" value="Unassembled WGS sequence"/>
</dbReference>
<protein>
    <submittedName>
        <fullName evidence="2">3-demethylubiquinone-9 3-methyltransferase</fullName>
    </submittedName>
</protein>
<evidence type="ECO:0000259" key="1">
    <source>
        <dbReference type="Pfam" id="PF00903"/>
    </source>
</evidence>
<keyword evidence="2" id="KW-0808">Transferase</keyword>
<dbReference type="SUPFAM" id="SSF54593">
    <property type="entry name" value="Glyoxalase/Bleomycin resistance protein/Dihydroxybiphenyl dioxygenase"/>
    <property type="match status" value="1"/>
</dbReference>
<dbReference type="GO" id="GO:0008168">
    <property type="term" value="F:methyltransferase activity"/>
    <property type="evidence" value="ECO:0007669"/>
    <property type="project" value="UniProtKB-KW"/>
</dbReference>
<dbReference type="AlphaFoldDB" id="A0A098BUK9"/>
<evidence type="ECO:0000313" key="3">
    <source>
        <dbReference type="Proteomes" id="UP000042997"/>
    </source>
</evidence>
<dbReference type="CDD" id="cd06588">
    <property type="entry name" value="PhnB_like"/>
    <property type="match status" value="1"/>
</dbReference>
<dbReference type="eggNOG" id="COG2764">
    <property type="taxonomic scope" value="Bacteria"/>
</dbReference>
<dbReference type="OrthoDB" id="9795306at2"/>
<dbReference type="PANTHER" id="PTHR33990:SF1">
    <property type="entry name" value="PROTEIN YJDN"/>
    <property type="match status" value="1"/>
</dbReference>
<evidence type="ECO:0000313" key="2">
    <source>
        <dbReference type="EMBL" id="CDZ91892.1"/>
    </source>
</evidence>
<dbReference type="GO" id="GO:0032259">
    <property type="term" value="P:methylation"/>
    <property type="evidence" value="ECO:0007669"/>
    <property type="project" value="UniProtKB-KW"/>
</dbReference>
<keyword evidence="2" id="KW-0830">Ubiquinone</keyword>
<dbReference type="KEGG" id="rrz:CS378_05980"/>
<organism evidence="2 3">
    <name type="scientific">Rhodococcus ruber</name>
    <dbReference type="NCBI Taxonomy" id="1830"/>
    <lineage>
        <taxon>Bacteria</taxon>
        <taxon>Bacillati</taxon>
        <taxon>Actinomycetota</taxon>
        <taxon>Actinomycetes</taxon>
        <taxon>Mycobacteriales</taxon>
        <taxon>Nocardiaceae</taxon>
        <taxon>Rhodococcus</taxon>
    </lineage>
</organism>
<accession>A0A098BUK9</accession>
<reference evidence="2 3" key="1">
    <citation type="journal article" date="2014" name="Genome Announc.">
        <title>Draft Genome Sequence of Propane- and Butane-Oxidizing Actinobacterium Rhodococcus ruber IEGM 231.</title>
        <authorList>
            <person name="Ivshina I.B."/>
            <person name="Kuyukina M.S."/>
            <person name="Krivoruchko A.V."/>
            <person name="Barbe V."/>
            <person name="Fischer C."/>
        </authorList>
    </citation>
    <scope>NUCLEOTIDE SEQUENCE [LARGE SCALE GENOMIC DNA]</scope>
</reference>
<proteinExistence type="predicted"/>
<name>A0A098BUK9_9NOCA</name>
<dbReference type="Pfam" id="PF00903">
    <property type="entry name" value="Glyoxalase"/>
    <property type="match status" value="1"/>
</dbReference>
<feature type="domain" description="Glyoxalase/fosfomycin resistance/dioxygenase" evidence="1">
    <location>
        <begin position="5"/>
        <end position="131"/>
    </location>
</feature>
<sequence>MTTRLNPYISFRDNARQAMEFYRSVFGGELDLSTFAEMHASDDPSEQDKIMHSMLASPNGLVLMAADTPNQMSHNPGDNISISLSGDDEAELRGYWDKLSDGGTVAMPLERAPWGDQFGMCTDRFGIQWMVNIAGESQ</sequence>